<dbReference type="AlphaFoldDB" id="A0A1I5IHQ6"/>
<dbReference type="InterPro" id="IPR012341">
    <property type="entry name" value="6hp_glycosidase-like_sf"/>
</dbReference>
<dbReference type="Proteomes" id="UP000198806">
    <property type="component" value="Unassembled WGS sequence"/>
</dbReference>
<evidence type="ECO:0000256" key="1">
    <source>
        <dbReference type="ARBA" id="ARBA00022676"/>
    </source>
</evidence>
<keyword evidence="6" id="KW-1185">Reference proteome</keyword>
<keyword evidence="2 5" id="KW-0808">Transferase</keyword>
<dbReference type="SUPFAM" id="SSF48208">
    <property type="entry name" value="Six-hairpin glycosidases"/>
    <property type="match status" value="1"/>
</dbReference>
<dbReference type="InterPro" id="IPR033432">
    <property type="entry name" value="GH94_catalytic"/>
</dbReference>
<sequence>MKGYKYLDKKGTFELENPELTSYLYFPICNESGVMSSLTPTFGGDSKMGQNTFLLSPVSSEDLHNNKSSRNFWCYIKGKGIWSATGRSSKQQAELFTECKDETKLEAGVLWQKVTRTSKQFGITSEITSFVPHTKHKSELMIVKLKNSGKENLDITPTAAIPLYGRSADNIRDHRHVTSLLHRIETVETGVILNPTLTFDERGHQENQVVYGVFGRTSDGELPAGFYPCTEEFIGEGGSFENPRAISEENIVPVEKGIIIEGYEALGGIQFKNIILEPMEEKTYILVLGYGDSKEELMKEADYFLSQMPWEKAFIDMKKYWDEKLNIEFGSGKKDFDPWMYWVSFQPILRRIYGCSFLPHHDYGKGGRGWRDLWQDCLALLMMNPDGVKEMLIDNFSGVRMDGTNATIIGRNQGEFIADRNNITRVWMDHGVWPFLTTKLYIMQRGDVEILLKENYYFKDPQCMRGEEIDHLWKQEDGNHVRTNEGLEYKGSILEHMLIQHLTSFYDVGEHNHIRLRGADWNDALDMAKERGESVAFTALYGENLNQIGELILNLYQKGFKKIALAKELEILLEDDCKVYEDIHKKQEILSRYCEQCKSRISGEKLFISSLDLAGNLKNKGGWIKKHIRETEWITNEEGHSWYNGYYDNRGNAVEGDSPTGVRMILTGQVFTIMSDTAVTEQVKEIISSADAYLYDPDIGGYKLNTNFKELKTDLGRMFGFAYGQKENGAVFSHMAVMYANALYQRGFAKEGYKVIDTLYRHSSNFEKSRIYPGIPEYIGGNGRGLYHYLTGAASWLLLTVLTEMYGVKGHYGDLKLSPKLTLEQFDDNQEAYVKFPFADKKLLVVYHNPLKKEYGEYQIKSIFINGKLYCNYNNPVITENQSHLDNLCLDGIILRKDIEALDSIMEHKIIVELI</sequence>
<keyword evidence="1" id="KW-0328">Glycosyltransferase</keyword>
<dbReference type="Gene3D" id="2.70.98.40">
    <property type="entry name" value="Glycoside hydrolase, family 65, N-terminal domain"/>
    <property type="match status" value="1"/>
</dbReference>
<evidence type="ECO:0000256" key="2">
    <source>
        <dbReference type="ARBA" id="ARBA00022679"/>
    </source>
</evidence>
<dbReference type="RefSeq" id="WP_091688519.1">
    <property type="nucleotide sequence ID" value="NZ_BAABFM010000054.1"/>
</dbReference>
<dbReference type="InterPro" id="IPR037018">
    <property type="entry name" value="GH65_N"/>
</dbReference>
<evidence type="ECO:0000259" key="3">
    <source>
        <dbReference type="Pfam" id="PF06165"/>
    </source>
</evidence>
<evidence type="ECO:0000313" key="6">
    <source>
        <dbReference type="Proteomes" id="UP000198806"/>
    </source>
</evidence>
<dbReference type="STRING" id="1527.SAMN04489757_14518"/>
<dbReference type="InterPro" id="IPR052047">
    <property type="entry name" value="GH94_Enzymes"/>
</dbReference>
<dbReference type="InterPro" id="IPR008928">
    <property type="entry name" value="6-hairpin_glycosidase_sf"/>
</dbReference>
<dbReference type="GO" id="GO:0016757">
    <property type="term" value="F:glycosyltransferase activity"/>
    <property type="evidence" value="ECO:0007669"/>
    <property type="project" value="UniProtKB-KW"/>
</dbReference>
<dbReference type="PANTHER" id="PTHR37469">
    <property type="entry name" value="CELLOBIONIC ACID PHOSPHORYLASE-RELATED"/>
    <property type="match status" value="1"/>
</dbReference>
<dbReference type="InterPro" id="IPR010383">
    <property type="entry name" value="Glyco_hydrolase_94_b-supersand"/>
</dbReference>
<evidence type="ECO:0000313" key="5">
    <source>
        <dbReference type="EMBL" id="SFO60085.1"/>
    </source>
</evidence>
<feature type="domain" description="Glycosyl hydrolase 94 supersandwich" evidence="3">
    <location>
        <begin position="75"/>
        <end position="302"/>
    </location>
</feature>
<reference evidence="5 6" key="1">
    <citation type="submission" date="2016-10" db="EMBL/GenBank/DDBJ databases">
        <authorList>
            <person name="de Groot N.N."/>
        </authorList>
    </citation>
    <scope>NUCLEOTIDE SEQUENCE [LARGE SCALE GENOMIC DNA]</scope>
    <source>
        <strain evidence="5 6">DSM 1283</strain>
    </source>
</reference>
<dbReference type="CDD" id="cd11749">
    <property type="entry name" value="GH94N_LBP_like"/>
    <property type="match status" value="1"/>
</dbReference>
<dbReference type="PANTHER" id="PTHR37469:SF2">
    <property type="entry name" value="CELLOBIONIC ACID PHOSPHORYLASE"/>
    <property type="match status" value="1"/>
</dbReference>
<name>A0A1I5IHQ6_9FIRM</name>
<accession>A0A1I5IHQ6</accession>
<dbReference type="GO" id="GO:0005975">
    <property type="term" value="P:carbohydrate metabolic process"/>
    <property type="evidence" value="ECO:0007669"/>
    <property type="project" value="InterPro"/>
</dbReference>
<dbReference type="Pfam" id="PF06165">
    <property type="entry name" value="GH94_b-supersand"/>
    <property type="match status" value="1"/>
</dbReference>
<feature type="domain" description="Glycosyl hydrolase 94 catalytic" evidence="4">
    <location>
        <begin position="638"/>
        <end position="803"/>
    </location>
</feature>
<gene>
    <name evidence="5" type="ORF">SAMN04489757_14518</name>
</gene>
<dbReference type="OrthoDB" id="9762900at2"/>
<evidence type="ECO:0000259" key="4">
    <source>
        <dbReference type="Pfam" id="PF17167"/>
    </source>
</evidence>
<proteinExistence type="predicted"/>
<dbReference type="Pfam" id="PF17167">
    <property type="entry name" value="Glyco_hydro_94"/>
    <property type="match status" value="2"/>
</dbReference>
<dbReference type="EMBL" id="FOWD01000045">
    <property type="protein sequence ID" value="SFO60085.1"/>
    <property type="molecule type" value="Genomic_DNA"/>
</dbReference>
<protein>
    <submittedName>
        <fullName evidence="5">Glycosyltransferase family 36</fullName>
    </submittedName>
</protein>
<feature type="domain" description="Glycosyl hydrolase 94 catalytic" evidence="4">
    <location>
        <begin position="341"/>
        <end position="541"/>
    </location>
</feature>
<dbReference type="Gene3D" id="1.50.10.10">
    <property type="match status" value="1"/>
</dbReference>
<organism evidence="5 6">
    <name type="scientific">Anaerocolumna aminovalerica</name>
    <dbReference type="NCBI Taxonomy" id="1527"/>
    <lineage>
        <taxon>Bacteria</taxon>
        <taxon>Bacillati</taxon>
        <taxon>Bacillota</taxon>
        <taxon>Clostridia</taxon>
        <taxon>Lachnospirales</taxon>
        <taxon>Lachnospiraceae</taxon>
        <taxon>Anaerocolumna</taxon>
    </lineage>
</organism>